<name>A0ACC0AJ16_CATRO</name>
<organism evidence="1 2">
    <name type="scientific">Catharanthus roseus</name>
    <name type="common">Madagascar periwinkle</name>
    <name type="synonym">Vinca rosea</name>
    <dbReference type="NCBI Taxonomy" id="4058"/>
    <lineage>
        <taxon>Eukaryota</taxon>
        <taxon>Viridiplantae</taxon>
        <taxon>Streptophyta</taxon>
        <taxon>Embryophyta</taxon>
        <taxon>Tracheophyta</taxon>
        <taxon>Spermatophyta</taxon>
        <taxon>Magnoliopsida</taxon>
        <taxon>eudicotyledons</taxon>
        <taxon>Gunneridae</taxon>
        <taxon>Pentapetalae</taxon>
        <taxon>asterids</taxon>
        <taxon>lamiids</taxon>
        <taxon>Gentianales</taxon>
        <taxon>Apocynaceae</taxon>
        <taxon>Rauvolfioideae</taxon>
        <taxon>Vinceae</taxon>
        <taxon>Catharanthinae</taxon>
        <taxon>Catharanthus</taxon>
    </lineage>
</organism>
<dbReference type="Proteomes" id="UP001060085">
    <property type="component" value="Linkage Group LG05"/>
</dbReference>
<accession>A0ACC0AJ16</accession>
<proteinExistence type="predicted"/>
<dbReference type="EMBL" id="CM044705">
    <property type="protein sequence ID" value="KAI5660716.1"/>
    <property type="molecule type" value="Genomic_DNA"/>
</dbReference>
<evidence type="ECO:0000313" key="2">
    <source>
        <dbReference type="Proteomes" id="UP001060085"/>
    </source>
</evidence>
<reference evidence="2" key="1">
    <citation type="journal article" date="2023" name="Nat. Plants">
        <title>Single-cell RNA sequencing provides a high-resolution roadmap for understanding the multicellular compartmentation of specialized metabolism.</title>
        <authorList>
            <person name="Sun S."/>
            <person name="Shen X."/>
            <person name="Li Y."/>
            <person name="Li Y."/>
            <person name="Wang S."/>
            <person name="Li R."/>
            <person name="Zhang H."/>
            <person name="Shen G."/>
            <person name="Guo B."/>
            <person name="Wei J."/>
            <person name="Xu J."/>
            <person name="St-Pierre B."/>
            <person name="Chen S."/>
            <person name="Sun C."/>
        </authorList>
    </citation>
    <scope>NUCLEOTIDE SEQUENCE [LARGE SCALE GENOMIC DNA]</scope>
</reference>
<sequence length="397" mass="44156">MAPKKSLPPPPPPPPESEEEEEETSEEESEGESEVEEKEQNKEKMIKIQPSQVNKKSSVQKQTTPPPLAPQSEEQEEESGSDEEEGEKSDSPPSPNASDFLVKAVTPTKLASKDGTTSSKRTSDVPKDEGKDLREKKRAKINEEQKKEKASVGAGRVWSEEDVIALLEGTIDYQKKNGVDPSADIAALHEFIKGKLHADMSKSQLYEKVRRLKQKFFANVKKVENGEDSVFSKPHESKTFDLSKKIWGTGSQSNDGGVDSVNPKVNAGKMKKGVKIGSISGIVKEEEKKDVAKGGRTSVTAKEVEKDDVDMDDLDDGDFQAKYPHFSQSFDLDGSSFYPDPVLSVLKENLSLIDSVKAREFDEKWKNLREQEAEFFLKRITLISEQTELILNAGKKR</sequence>
<evidence type="ECO:0000313" key="1">
    <source>
        <dbReference type="EMBL" id="KAI5660716.1"/>
    </source>
</evidence>
<gene>
    <name evidence="1" type="ORF">M9H77_20039</name>
</gene>
<comment type="caution">
    <text evidence="1">The sequence shown here is derived from an EMBL/GenBank/DDBJ whole genome shotgun (WGS) entry which is preliminary data.</text>
</comment>
<protein>
    <submittedName>
        <fullName evidence="1">Uncharacterized protein</fullName>
    </submittedName>
</protein>
<keyword evidence="2" id="KW-1185">Reference proteome</keyword>